<sequence length="225" mass="26016">MNSNPIESGLSMLCRIINVGPTPDPETIDDTKKVTIIDSETSDLIALKAYLYHLIERSIKDEANADEIKDWPNVMIFDGKFIVDFDECCKLFPTLQSKRVKLFQPIDDLMMIEYLRAHLQTHMVVNPKLRLFMIISNPDILFPTLVDQINALLFAQGICTHIVFIIDRLDRKQWNFYNSQKFCQILRCKLSGDSDMNDVEQIKKLSIHIHNIVDKSVCHKSFTVQ</sequence>
<dbReference type="Proteomes" id="UP000828236">
    <property type="component" value="Unassembled WGS sequence"/>
</dbReference>
<dbReference type="AlphaFoldDB" id="A0A922L5V3"/>
<dbReference type="EMBL" id="ASGP02000003">
    <property type="protein sequence ID" value="KAH9518245.1"/>
    <property type="molecule type" value="Genomic_DNA"/>
</dbReference>
<evidence type="ECO:0000313" key="3">
    <source>
        <dbReference type="Proteomes" id="UP000790347"/>
    </source>
</evidence>
<dbReference type="EMBL" id="SDOV01000004">
    <property type="protein sequence ID" value="KAH7641764.1"/>
    <property type="molecule type" value="Genomic_DNA"/>
</dbReference>
<gene>
    <name evidence="2" type="ORF">DERF_008836</name>
    <name evidence="1" type="ORF">HUG17_4809</name>
</gene>
<evidence type="ECO:0000313" key="1">
    <source>
        <dbReference type="EMBL" id="KAH7641764.1"/>
    </source>
</evidence>
<proteinExistence type="predicted"/>
<organism evidence="2 3">
    <name type="scientific">Dermatophagoides farinae</name>
    <name type="common">American house dust mite</name>
    <dbReference type="NCBI Taxonomy" id="6954"/>
    <lineage>
        <taxon>Eukaryota</taxon>
        <taxon>Metazoa</taxon>
        <taxon>Ecdysozoa</taxon>
        <taxon>Arthropoda</taxon>
        <taxon>Chelicerata</taxon>
        <taxon>Arachnida</taxon>
        <taxon>Acari</taxon>
        <taxon>Acariformes</taxon>
        <taxon>Sarcoptiformes</taxon>
        <taxon>Astigmata</taxon>
        <taxon>Psoroptidia</taxon>
        <taxon>Analgoidea</taxon>
        <taxon>Pyroglyphidae</taxon>
        <taxon>Dermatophagoidinae</taxon>
        <taxon>Dermatophagoides</taxon>
    </lineage>
</organism>
<accession>A0A922L5V3</accession>
<dbReference type="Proteomes" id="UP000790347">
    <property type="component" value="Unassembled WGS sequence"/>
</dbReference>
<reference evidence="2" key="1">
    <citation type="submission" date="2013-05" db="EMBL/GenBank/DDBJ databases">
        <authorList>
            <person name="Yim A.K.Y."/>
            <person name="Chan T.F."/>
            <person name="Ji K.M."/>
            <person name="Liu X.Y."/>
            <person name="Zhou J.W."/>
            <person name="Li R.Q."/>
            <person name="Yang K.Y."/>
            <person name="Li J."/>
            <person name="Li M."/>
            <person name="Law P.T.W."/>
            <person name="Wu Y.L."/>
            <person name="Cai Z.L."/>
            <person name="Qin H."/>
            <person name="Bao Y."/>
            <person name="Leung R.K.K."/>
            <person name="Ng P.K.S."/>
            <person name="Zou J."/>
            <person name="Zhong X.J."/>
            <person name="Ran P.X."/>
            <person name="Zhong N.S."/>
            <person name="Liu Z.G."/>
            <person name="Tsui S.K.W."/>
        </authorList>
    </citation>
    <scope>NUCLEOTIDE SEQUENCE</scope>
    <source>
        <strain evidence="2">Derf</strain>
        <tissue evidence="2">Whole organism</tissue>
    </source>
</reference>
<protein>
    <submittedName>
        <fullName evidence="2">Uncharacterized protein</fullName>
    </submittedName>
</protein>
<reference evidence="2" key="4">
    <citation type="journal article" date="2022" name="Res Sq">
        <title>Comparative Genomics Reveals Insights into the Divergent Evolution of Astigmatic Mites and Household Pest Adaptations.</title>
        <authorList>
            <person name="Xiong Q."/>
            <person name="Wan A.T.-Y."/>
            <person name="Liu X.-Y."/>
            <person name="Fung C.S.-H."/>
            <person name="Xiao X."/>
            <person name="Malainual N."/>
            <person name="Hou J."/>
            <person name="Wang L."/>
            <person name="Wang M."/>
            <person name="Yang K."/>
            <person name="Cui Y."/>
            <person name="Leung E."/>
            <person name="Nong W."/>
            <person name="Shin S.-K."/>
            <person name="Au S."/>
            <person name="Jeong K.Y."/>
            <person name="Chew F.T."/>
            <person name="Hui J."/>
            <person name="Leung T.F."/>
            <person name="Tungtrongchitr A."/>
            <person name="Zhong N."/>
            <person name="Liu Z."/>
            <person name="Tsui S."/>
        </authorList>
    </citation>
    <scope>NUCLEOTIDE SEQUENCE</scope>
    <source>
        <strain evidence="2">Derf</strain>
        <tissue evidence="2">Whole organism</tissue>
    </source>
</reference>
<name>A0A922L5V3_DERFA</name>
<keyword evidence="3" id="KW-1185">Reference proteome</keyword>
<reference evidence="1" key="3">
    <citation type="journal article" date="2021" name="World Allergy Organ. J.">
        <title>Chromosome-level assembly of Dermatophagoides farinae genome and transcriptome reveals two novel allergens Der f 37 and Der f 39.</title>
        <authorList>
            <person name="Chen J."/>
            <person name="Cai Z."/>
            <person name="Fan D."/>
            <person name="Hu J."/>
            <person name="Hou Y."/>
            <person name="He Y."/>
            <person name="Zhang Z."/>
            <person name="Zhao Z."/>
            <person name="Gao P."/>
            <person name="Hu W."/>
            <person name="Sun J."/>
            <person name="Li J."/>
            <person name="Ji K."/>
        </authorList>
    </citation>
    <scope>NUCLEOTIDE SEQUENCE</scope>
    <source>
        <strain evidence="1">JKM2019</strain>
    </source>
</reference>
<evidence type="ECO:0000313" key="2">
    <source>
        <dbReference type="EMBL" id="KAH9518245.1"/>
    </source>
</evidence>
<comment type="caution">
    <text evidence="2">The sequence shown here is derived from an EMBL/GenBank/DDBJ whole genome shotgun (WGS) entry which is preliminary data.</text>
</comment>
<reference evidence="1" key="2">
    <citation type="submission" date="2020-06" db="EMBL/GenBank/DDBJ databases">
        <authorList>
            <person name="Ji K."/>
            <person name="Li J."/>
        </authorList>
    </citation>
    <scope>NUCLEOTIDE SEQUENCE</scope>
    <source>
        <strain evidence="1">JKM2019</strain>
        <tissue evidence="1">Whole body</tissue>
    </source>
</reference>